<dbReference type="InterPro" id="IPR036604">
    <property type="entry name" value="PurS-like_sf"/>
</dbReference>
<dbReference type="GO" id="GO:0004642">
    <property type="term" value="F:phosphoribosylformylglycinamidine synthase activity"/>
    <property type="evidence" value="ECO:0007669"/>
    <property type="project" value="UniProtKB-EC"/>
</dbReference>
<dbReference type="NCBIfam" id="NF004630">
    <property type="entry name" value="PRK05974.1"/>
    <property type="match status" value="1"/>
</dbReference>
<comment type="subcellular location">
    <subcellularLocation>
        <location evidence="6">Cytoplasm</location>
    </subcellularLocation>
</comment>
<accession>A0ABW4B9N6</accession>
<comment type="catalytic activity">
    <reaction evidence="6">
        <text>N(2)-formyl-N(1)-(5-phospho-beta-D-ribosyl)glycinamide + L-glutamine + ATP + H2O = 2-formamido-N(1)-(5-O-phospho-beta-D-ribosyl)acetamidine + L-glutamate + ADP + phosphate + H(+)</text>
        <dbReference type="Rhea" id="RHEA:17129"/>
        <dbReference type="ChEBI" id="CHEBI:15377"/>
        <dbReference type="ChEBI" id="CHEBI:15378"/>
        <dbReference type="ChEBI" id="CHEBI:29985"/>
        <dbReference type="ChEBI" id="CHEBI:30616"/>
        <dbReference type="ChEBI" id="CHEBI:43474"/>
        <dbReference type="ChEBI" id="CHEBI:58359"/>
        <dbReference type="ChEBI" id="CHEBI:147286"/>
        <dbReference type="ChEBI" id="CHEBI:147287"/>
        <dbReference type="ChEBI" id="CHEBI:456216"/>
        <dbReference type="EC" id="6.3.5.3"/>
    </reaction>
</comment>
<dbReference type="Pfam" id="PF02700">
    <property type="entry name" value="PurS"/>
    <property type="match status" value="1"/>
</dbReference>
<dbReference type="Gene3D" id="3.30.1280.10">
    <property type="entry name" value="Phosphoribosylformylglycinamidine synthase subunit PurS"/>
    <property type="match status" value="1"/>
</dbReference>
<reference evidence="8" key="1">
    <citation type="journal article" date="2019" name="Int. J. Syst. Evol. Microbiol.">
        <title>The Global Catalogue of Microorganisms (GCM) 10K type strain sequencing project: providing services to taxonomists for standard genome sequencing and annotation.</title>
        <authorList>
            <consortium name="The Broad Institute Genomics Platform"/>
            <consortium name="The Broad Institute Genome Sequencing Center for Infectious Disease"/>
            <person name="Wu L."/>
            <person name="Ma J."/>
        </authorList>
    </citation>
    <scope>NUCLEOTIDE SEQUENCE [LARGE SCALE GENOMIC DNA]</scope>
    <source>
        <strain evidence="8">CCM 8911</strain>
    </source>
</reference>
<keyword evidence="3 6" id="KW-0547">Nucleotide-binding</keyword>
<evidence type="ECO:0000256" key="1">
    <source>
        <dbReference type="ARBA" id="ARBA00022490"/>
    </source>
</evidence>
<comment type="caution">
    <text evidence="7">The sequence shown here is derived from an EMBL/GenBank/DDBJ whole genome shotgun (WGS) entry which is preliminary data.</text>
</comment>
<dbReference type="InterPro" id="IPR003850">
    <property type="entry name" value="PurS"/>
</dbReference>
<organism evidence="7 8">
    <name type="scientific">Lacticaseibacillus jixianensis</name>
    <dbReference type="NCBI Taxonomy" id="2486012"/>
    <lineage>
        <taxon>Bacteria</taxon>
        <taxon>Bacillati</taxon>
        <taxon>Bacillota</taxon>
        <taxon>Bacilli</taxon>
        <taxon>Lactobacillales</taxon>
        <taxon>Lactobacillaceae</taxon>
        <taxon>Lacticaseibacillus</taxon>
    </lineage>
</organism>
<dbReference type="EMBL" id="JBHTMO010000028">
    <property type="protein sequence ID" value="MFD1393695.1"/>
    <property type="molecule type" value="Genomic_DNA"/>
</dbReference>
<keyword evidence="2 6" id="KW-0436">Ligase</keyword>
<evidence type="ECO:0000256" key="6">
    <source>
        <dbReference type="HAMAP-Rule" id="MF_01926"/>
    </source>
</evidence>
<dbReference type="HAMAP" id="MF_01926">
    <property type="entry name" value="PurS"/>
    <property type="match status" value="1"/>
</dbReference>
<comment type="pathway">
    <text evidence="6">Purine metabolism; IMP biosynthesis via de novo pathway; 5-amino-1-(5-phospho-D-ribosyl)imidazole from N(2)-formyl-N(1)-(5-phospho-D-ribosyl)glycinamide: step 1/2.</text>
</comment>
<gene>
    <name evidence="6 7" type="primary">purS</name>
    <name evidence="7" type="ORF">ACFQ3L_08975</name>
</gene>
<dbReference type="EC" id="6.3.5.3" evidence="6"/>
<keyword evidence="4 6" id="KW-0658">Purine biosynthesis</keyword>
<name>A0ABW4B9N6_9LACO</name>
<dbReference type="NCBIfam" id="TIGR00302">
    <property type="entry name" value="phosphoribosylformylglycinamidine synthase subunit PurS"/>
    <property type="match status" value="1"/>
</dbReference>
<comment type="subunit">
    <text evidence="6">Part of the FGAM synthase complex composed of 1 PurL, 1 PurQ and 2 PurS subunits.</text>
</comment>
<dbReference type="PANTHER" id="PTHR34696">
    <property type="entry name" value="PHOSPHORIBOSYLFORMYLGLYCINAMIDINE SYNTHASE SUBUNIT PURS"/>
    <property type="match status" value="1"/>
</dbReference>
<comment type="similarity">
    <text evidence="6">Belongs to the PurS family.</text>
</comment>
<evidence type="ECO:0000313" key="8">
    <source>
        <dbReference type="Proteomes" id="UP001597249"/>
    </source>
</evidence>
<dbReference type="SUPFAM" id="SSF82697">
    <property type="entry name" value="PurS-like"/>
    <property type="match status" value="1"/>
</dbReference>
<evidence type="ECO:0000256" key="5">
    <source>
        <dbReference type="ARBA" id="ARBA00022840"/>
    </source>
</evidence>
<evidence type="ECO:0000256" key="3">
    <source>
        <dbReference type="ARBA" id="ARBA00022741"/>
    </source>
</evidence>
<dbReference type="PANTHER" id="PTHR34696:SF1">
    <property type="entry name" value="PHOSPHORIBOSYLFORMYLGLYCINAMIDINE SYNTHASE SUBUNIT PURS"/>
    <property type="match status" value="1"/>
</dbReference>
<evidence type="ECO:0000313" key="7">
    <source>
        <dbReference type="EMBL" id="MFD1393695.1"/>
    </source>
</evidence>
<evidence type="ECO:0000256" key="4">
    <source>
        <dbReference type="ARBA" id="ARBA00022755"/>
    </source>
</evidence>
<dbReference type="RefSeq" id="WP_125585837.1">
    <property type="nucleotide sequence ID" value="NZ_JBHTMO010000028.1"/>
</dbReference>
<sequence length="86" mass="9609">MFKAKIYVNYKPSVLDPKAQVIQNTLRRLGDDNVQDVLVGKYFELTLAAADQAAAEAQVARICDEMLANVNTETFRYTVEELAVAQ</sequence>
<comment type="function">
    <text evidence="6">Part of the phosphoribosylformylglycinamidine synthase complex involved in the purines biosynthetic pathway. Catalyzes the ATP-dependent conversion of formylglycinamide ribonucleotide (FGAR) and glutamine to yield formylglycinamidine ribonucleotide (FGAM) and glutamate. The FGAM synthase complex is composed of three subunits. PurQ produces an ammonia molecule by converting glutamine to glutamate. PurL transfers the ammonia molecule to FGAR to form FGAM in an ATP-dependent manner. PurS interacts with PurQ and PurL and is thought to assist in the transfer of the ammonia molecule from PurQ to PurL.</text>
</comment>
<proteinExistence type="inferred from homology"/>
<evidence type="ECO:0000256" key="2">
    <source>
        <dbReference type="ARBA" id="ARBA00022598"/>
    </source>
</evidence>
<dbReference type="Proteomes" id="UP001597249">
    <property type="component" value="Unassembled WGS sequence"/>
</dbReference>
<keyword evidence="8" id="KW-1185">Reference proteome</keyword>
<keyword evidence="5 6" id="KW-0067">ATP-binding</keyword>
<protein>
    <recommendedName>
        <fullName evidence="6">Phosphoribosylformylglycinamidine synthase subunit PurS</fullName>
        <shortName evidence="6">FGAM synthase</shortName>
        <ecNumber evidence="6">6.3.5.3</ecNumber>
    </recommendedName>
    <alternativeName>
        <fullName evidence="6">Formylglycinamide ribonucleotide amidotransferase subunit III</fullName>
        <shortName evidence="6">FGAR amidotransferase III</shortName>
        <shortName evidence="6">FGAR-AT III</shortName>
    </alternativeName>
    <alternativeName>
        <fullName evidence="6">Phosphoribosylformylglycinamidine synthase subunit III</fullName>
    </alternativeName>
</protein>
<keyword evidence="1 6" id="KW-0963">Cytoplasm</keyword>